<dbReference type="OrthoDB" id="5521406at2"/>
<proteinExistence type="predicted"/>
<sequence>MRASIKSLDIEGLDDPEAWPEDIEYFAALIVMTIGPDYEDAGEFFSCTVCSPLWFAENVLKTKRLDPSHEDIQHPPKFGRHYLFATRFNEKLIVEAVRHWVTSQEGVDWQDLAVRLSRNLAWEFEDYREYVEAPQ</sequence>
<protein>
    <recommendedName>
        <fullName evidence="3">Immunity protein 8</fullName>
    </recommendedName>
</protein>
<keyword evidence="2" id="KW-1185">Reference proteome</keyword>
<evidence type="ECO:0000313" key="2">
    <source>
        <dbReference type="Proteomes" id="UP000449846"/>
    </source>
</evidence>
<dbReference type="AlphaFoldDB" id="A0A844HQW9"/>
<organism evidence="1 2">
    <name type="scientific">Paracoccus litorisediminis</name>
    <dbReference type="NCBI Taxonomy" id="2006130"/>
    <lineage>
        <taxon>Bacteria</taxon>
        <taxon>Pseudomonadati</taxon>
        <taxon>Pseudomonadota</taxon>
        <taxon>Alphaproteobacteria</taxon>
        <taxon>Rhodobacterales</taxon>
        <taxon>Paracoccaceae</taxon>
        <taxon>Paracoccus</taxon>
    </lineage>
</organism>
<dbReference type="RefSeq" id="WP_155041415.1">
    <property type="nucleotide sequence ID" value="NZ_WMIG01000016.1"/>
</dbReference>
<name>A0A844HQW9_9RHOB</name>
<evidence type="ECO:0000313" key="1">
    <source>
        <dbReference type="EMBL" id="MTH61458.1"/>
    </source>
</evidence>
<dbReference type="Pfam" id="PF15586">
    <property type="entry name" value="Imm8"/>
    <property type="match status" value="1"/>
</dbReference>
<dbReference type="Proteomes" id="UP000449846">
    <property type="component" value="Unassembled WGS sequence"/>
</dbReference>
<comment type="caution">
    <text evidence="1">The sequence shown here is derived from an EMBL/GenBank/DDBJ whole genome shotgun (WGS) entry which is preliminary data.</text>
</comment>
<reference evidence="1 2" key="1">
    <citation type="submission" date="2019-11" db="EMBL/GenBank/DDBJ databases">
        <authorList>
            <person name="Dong K."/>
        </authorList>
    </citation>
    <scope>NUCLEOTIDE SEQUENCE [LARGE SCALE GENOMIC DNA]</scope>
    <source>
        <strain evidence="1 2">NBRC 112902</strain>
    </source>
</reference>
<gene>
    <name evidence="1" type="ORF">GL300_19780</name>
</gene>
<evidence type="ECO:0008006" key="3">
    <source>
        <dbReference type="Google" id="ProtNLM"/>
    </source>
</evidence>
<accession>A0A844HQW9</accession>
<dbReference type="EMBL" id="WMIG01000016">
    <property type="protein sequence ID" value="MTH61458.1"/>
    <property type="molecule type" value="Genomic_DNA"/>
</dbReference>
<dbReference type="InterPro" id="IPR028964">
    <property type="entry name" value="Imm8"/>
</dbReference>